<dbReference type="PANTHER" id="PTHR43122:SF2">
    <property type="entry name" value="FERREDOXIN SUBUNIT OF PYRUVATE:FLAVODOXIN OXIDOREDUCTASE"/>
    <property type="match status" value="1"/>
</dbReference>
<keyword evidence="2" id="KW-0408">Iron</keyword>
<dbReference type="PANTHER" id="PTHR43122">
    <property type="entry name" value="FERREDOXIN SUBUNIT OF PYRUVATE:FLAVODOXIN OXIDOREDUCTASE-RELATED"/>
    <property type="match status" value="1"/>
</dbReference>
<dbReference type="Pfam" id="PF12838">
    <property type="entry name" value="Fer4_7"/>
    <property type="match status" value="1"/>
</dbReference>
<dbReference type="InterPro" id="IPR017900">
    <property type="entry name" value="4Fe4S_Fe_S_CS"/>
</dbReference>
<dbReference type="PROSITE" id="PS00198">
    <property type="entry name" value="4FE4S_FER_1"/>
    <property type="match status" value="1"/>
</dbReference>
<dbReference type="PROSITE" id="PS51379">
    <property type="entry name" value="4FE4S_FER_2"/>
    <property type="match status" value="2"/>
</dbReference>
<dbReference type="AlphaFoldDB" id="A0A7V5XHQ3"/>
<evidence type="ECO:0000259" key="4">
    <source>
        <dbReference type="PROSITE" id="PS51379"/>
    </source>
</evidence>
<evidence type="ECO:0000256" key="3">
    <source>
        <dbReference type="ARBA" id="ARBA00023014"/>
    </source>
</evidence>
<accession>A0A7V5XHQ3</accession>
<dbReference type="InterPro" id="IPR017896">
    <property type="entry name" value="4Fe4S_Fe-S-bd"/>
</dbReference>
<name>A0A7V5XHQ3_9BACT</name>
<sequence>MFKIKILEERCKSCGLCIHFCPKKVLDFSSKRNLQGYKVVYAKYPEKCNMCGICYIMCPDVVFIEEGQEWG</sequence>
<reference evidence="5" key="1">
    <citation type="journal article" date="2020" name="mSystems">
        <title>Genome- and Community-Level Interaction Insights into Carbon Utilization and Element Cycling Functions of Hydrothermarchaeota in Hydrothermal Sediment.</title>
        <authorList>
            <person name="Zhou Z."/>
            <person name="Liu Y."/>
            <person name="Xu W."/>
            <person name="Pan J."/>
            <person name="Luo Z.H."/>
            <person name="Li M."/>
        </authorList>
    </citation>
    <scope>NUCLEOTIDE SEQUENCE [LARGE SCALE GENOMIC DNA]</scope>
    <source>
        <strain evidence="5">SpSt-106</strain>
    </source>
</reference>
<evidence type="ECO:0000256" key="2">
    <source>
        <dbReference type="ARBA" id="ARBA00023004"/>
    </source>
</evidence>
<dbReference type="GO" id="GO:0051536">
    <property type="term" value="F:iron-sulfur cluster binding"/>
    <property type="evidence" value="ECO:0007669"/>
    <property type="project" value="UniProtKB-KW"/>
</dbReference>
<organism evidence="5">
    <name type="scientific">Thermodesulfobacterium geofontis</name>
    <dbReference type="NCBI Taxonomy" id="1295609"/>
    <lineage>
        <taxon>Bacteria</taxon>
        <taxon>Pseudomonadati</taxon>
        <taxon>Thermodesulfobacteriota</taxon>
        <taxon>Thermodesulfobacteria</taxon>
        <taxon>Thermodesulfobacteriales</taxon>
        <taxon>Thermodesulfobacteriaceae</taxon>
        <taxon>Thermodesulfobacterium</taxon>
    </lineage>
</organism>
<comment type="caution">
    <text evidence="5">The sequence shown here is derived from an EMBL/GenBank/DDBJ whole genome shotgun (WGS) entry which is preliminary data.</text>
</comment>
<dbReference type="GO" id="GO:0046872">
    <property type="term" value="F:metal ion binding"/>
    <property type="evidence" value="ECO:0007669"/>
    <property type="project" value="UniProtKB-KW"/>
</dbReference>
<keyword evidence="1" id="KW-0479">Metal-binding</keyword>
<feature type="domain" description="4Fe-4S ferredoxin-type" evidence="4">
    <location>
        <begin position="38"/>
        <end position="67"/>
    </location>
</feature>
<keyword evidence="3" id="KW-0411">Iron-sulfur</keyword>
<dbReference type="SUPFAM" id="SSF54862">
    <property type="entry name" value="4Fe-4S ferredoxins"/>
    <property type="match status" value="1"/>
</dbReference>
<evidence type="ECO:0000313" key="5">
    <source>
        <dbReference type="EMBL" id="HHQ16629.1"/>
    </source>
</evidence>
<dbReference type="EMBL" id="DRWR01000121">
    <property type="protein sequence ID" value="HHQ16629.1"/>
    <property type="molecule type" value="Genomic_DNA"/>
</dbReference>
<evidence type="ECO:0000256" key="1">
    <source>
        <dbReference type="ARBA" id="ARBA00022723"/>
    </source>
</evidence>
<proteinExistence type="predicted"/>
<protein>
    <submittedName>
        <fullName evidence="5">Ferredoxin family protein</fullName>
    </submittedName>
</protein>
<feature type="domain" description="4Fe-4S ferredoxin-type" evidence="4">
    <location>
        <begin position="2"/>
        <end position="31"/>
    </location>
</feature>
<dbReference type="Gene3D" id="3.30.70.20">
    <property type="match status" value="1"/>
</dbReference>
<gene>
    <name evidence="5" type="ORF">ENM15_07445</name>
</gene>